<dbReference type="SUPFAM" id="SSF161098">
    <property type="entry name" value="MetI-like"/>
    <property type="match status" value="1"/>
</dbReference>
<evidence type="ECO:0000313" key="9">
    <source>
        <dbReference type="EMBL" id="SVC29436.1"/>
    </source>
</evidence>
<dbReference type="GO" id="GO:0055085">
    <property type="term" value="P:transmembrane transport"/>
    <property type="evidence" value="ECO:0007669"/>
    <property type="project" value="InterPro"/>
</dbReference>
<dbReference type="EMBL" id="UINC01083589">
    <property type="protein sequence ID" value="SVC29436.1"/>
    <property type="molecule type" value="Genomic_DNA"/>
</dbReference>
<keyword evidence="2" id="KW-0813">Transport</keyword>
<evidence type="ECO:0000256" key="4">
    <source>
        <dbReference type="ARBA" id="ARBA00022692"/>
    </source>
</evidence>
<name>A0A382KYA5_9ZZZZ</name>
<evidence type="ECO:0000256" key="1">
    <source>
        <dbReference type="ARBA" id="ARBA00004651"/>
    </source>
</evidence>
<feature type="transmembrane region" description="Helical" evidence="7">
    <location>
        <begin position="12"/>
        <end position="34"/>
    </location>
</feature>
<keyword evidence="3" id="KW-1003">Cell membrane</keyword>
<keyword evidence="5 7" id="KW-1133">Transmembrane helix</keyword>
<evidence type="ECO:0000256" key="6">
    <source>
        <dbReference type="ARBA" id="ARBA00023136"/>
    </source>
</evidence>
<evidence type="ECO:0000256" key="3">
    <source>
        <dbReference type="ARBA" id="ARBA00022475"/>
    </source>
</evidence>
<dbReference type="AlphaFoldDB" id="A0A382KYA5"/>
<gene>
    <name evidence="9" type="ORF">METZ01_LOCUS282290</name>
</gene>
<dbReference type="PANTHER" id="PTHR30193:SF42">
    <property type="entry name" value="ABC TRANSPORTER PERMEASE PROTEIN"/>
    <property type="match status" value="1"/>
</dbReference>
<evidence type="ECO:0000259" key="8">
    <source>
        <dbReference type="PROSITE" id="PS50928"/>
    </source>
</evidence>
<accession>A0A382KYA5</accession>
<dbReference type="Gene3D" id="1.10.3720.10">
    <property type="entry name" value="MetI-like"/>
    <property type="match status" value="1"/>
</dbReference>
<evidence type="ECO:0000256" key="5">
    <source>
        <dbReference type="ARBA" id="ARBA00022989"/>
    </source>
</evidence>
<keyword evidence="4 7" id="KW-0812">Transmembrane</keyword>
<feature type="transmembrane region" description="Helical" evidence="7">
    <location>
        <begin position="70"/>
        <end position="92"/>
    </location>
</feature>
<feature type="non-terminal residue" evidence="9">
    <location>
        <position position="135"/>
    </location>
</feature>
<feature type="domain" description="ABC transmembrane type-1" evidence="8">
    <location>
        <begin position="67"/>
        <end position="135"/>
    </location>
</feature>
<dbReference type="InterPro" id="IPR035906">
    <property type="entry name" value="MetI-like_sf"/>
</dbReference>
<evidence type="ECO:0000256" key="7">
    <source>
        <dbReference type="SAM" id="Phobius"/>
    </source>
</evidence>
<dbReference type="InterPro" id="IPR000515">
    <property type="entry name" value="MetI-like"/>
</dbReference>
<comment type="subcellular location">
    <subcellularLocation>
        <location evidence="1">Cell membrane</location>
        <topology evidence="1">Multi-pass membrane protein</topology>
    </subcellularLocation>
</comment>
<organism evidence="9">
    <name type="scientific">marine metagenome</name>
    <dbReference type="NCBI Taxonomy" id="408172"/>
    <lineage>
        <taxon>unclassified sequences</taxon>
        <taxon>metagenomes</taxon>
        <taxon>ecological metagenomes</taxon>
    </lineage>
</organism>
<reference evidence="9" key="1">
    <citation type="submission" date="2018-05" db="EMBL/GenBank/DDBJ databases">
        <authorList>
            <person name="Lanie J.A."/>
            <person name="Ng W.-L."/>
            <person name="Kazmierczak K.M."/>
            <person name="Andrzejewski T.M."/>
            <person name="Davidsen T.M."/>
            <person name="Wayne K.J."/>
            <person name="Tettelin H."/>
            <person name="Glass J.I."/>
            <person name="Rusch D."/>
            <person name="Podicherti R."/>
            <person name="Tsui H.-C.T."/>
            <person name="Winkler M.E."/>
        </authorList>
    </citation>
    <scope>NUCLEOTIDE SEQUENCE</scope>
</reference>
<evidence type="ECO:0000256" key="2">
    <source>
        <dbReference type="ARBA" id="ARBA00022448"/>
    </source>
</evidence>
<protein>
    <recommendedName>
        <fullName evidence="8">ABC transmembrane type-1 domain-containing protein</fullName>
    </recommendedName>
</protein>
<proteinExistence type="predicted"/>
<sequence>MFKWLEKNLPKIVLAPAVGLISWFIYGFILWTFYISFTNSKILPKYELWGVGQYVKLWKTHKWLIAVDNLLIFTVLFLVICIVIGVILAIFLDQKIRAEGVLRTIYLYPMALSFIVTGTAWKWILNPTLGIQKLF</sequence>
<dbReference type="PROSITE" id="PS50928">
    <property type="entry name" value="ABC_TM1"/>
    <property type="match status" value="1"/>
</dbReference>
<feature type="transmembrane region" description="Helical" evidence="7">
    <location>
        <begin position="104"/>
        <end position="125"/>
    </location>
</feature>
<dbReference type="InterPro" id="IPR051393">
    <property type="entry name" value="ABC_transporter_permease"/>
</dbReference>
<dbReference type="PANTHER" id="PTHR30193">
    <property type="entry name" value="ABC TRANSPORTER PERMEASE PROTEIN"/>
    <property type="match status" value="1"/>
</dbReference>
<dbReference type="GO" id="GO:0005886">
    <property type="term" value="C:plasma membrane"/>
    <property type="evidence" value="ECO:0007669"/>
    <property type="project" value="UniProtKB-SubCell"/>
</dbReference>
<keyword evidence="6 7" id="KW-0472">Membrane</keyword>